<evidence type="ECO:0000256" key="11">
    <source>
        <dbReference type="ARBA" id="ARBA00023136"/>
    </source>
</evidence>
<dbReference type="Gene3D" id="2.170.130.10">
    <property type="entry name" value="TonB-dependent receptor, plug domain"/>
    <property type="match status" value="1"/>
</dbReference>
<evidence type="ECO:0000256" key="7">
    <source>
        <dbReference type="ARBA" id="ARBA00022729"/>
    </source>
</evidence>
<sequence length="834" mass="89905">MRGKNFHPKAGKAMTERRRKLAQALLAGTILSTLAIAGAASATQPAIAQQTAQAEAVHDFAIAPRPLAGALDRFAERTGLSFAYRSDAVAGLSSPGVSGSFTATEGLRRLLAGTGTAFQFTGASTVTITRPQAQGAVTLDTVAVEGRRAPETATGPVEGYVATRSATGTKTDTPLIETPQAINVVTRDQMEAQGSTTLTESLRYTPGVVAQYGNNDVRHDWLTVRGFTPGRYLDGLRLPFGARGYSQPRIEPFGLERVEVLKGPASLLYGQGNPGGIVNMVKKRPTEEEVREIELQTGSFDRMQAGIDLGGKANEEGTLLYRMVALGRKSDTQFNYVEEEKTYVAPSLTWLAGEDTKITFFGEYQEIDAPGGGGAPALPAVGTLYPGSQGTLPRETFVGEPGYDHFNNKQWFVGYELDHRIDDTWSLRQNLRYGDVDTDSQRVQAYCATTPCDPSMLGRYAWAFPESARMLTVDNQAVADFRTGSVAHKALVGFDYSYEDSTFEESQLTFLTTPFDAYNPTYGVPVSRPGTGMRIDQERRQIGLYLQDQMKIDRLTLLLGGRYDMADTDTRTQTATSDASVAQDDRAFTGRVGAVYNFDNGLAPYASYSTSFQPASGTDSSGSAFDPTEGEQFEVGVKYQPAGGRSFVTLSVYQLTQQNVLTPDPANTRFNTQTGEVRMRGLELEGKAQLTGGLSLIASYAYTDSEITKANANASGVSTEGNRLSFVPEHQAAAWLDYEVSSGPLDGLGFGAGARYIGQTYGDNANNYDVPGYTLVDAGIRYDLGKLGASLEGVTVALDASNLFDKDYVATCLSATGCYMGVGRTVYATLKYSW</sequence>
<dbReference type="FunFam" id="2.40.170.20:FF:000005">
    <property type="entry name" value="TonB-dependent siderophore receptor"/>
    <property type="match status" value="1"/>
</dbReference>
<keyword evidence="9" id="KW-0406">Ion transport</keyword>
<dbReference type="AlphaFoldDB" id="A0A420WMS5"/>
<dbReference type="EMBL" id="RBIG01000001">
    <property type="protein sequence ID" value="RKQ72348.1"/>
    <property type="molecule type" value="Genomic_DNA"/>
</dbReference>
<dbReference type="SUPFAM" id="SSF56935">
    <property type="entry name" value="Porins"/>
    <property type="match status" value="1"/>
</dbReference>
<dbReference type="SMART" id="SM00965">
    <property type="entry name" value="STN"/>
    <property type="match status" value="1"/>
</dbReference>
<dbReference type="RefSeq" id="WP_244922182.1">
    <property type="nucleotide sequence ID" value="NZ_RBIG01000001.1"/>
</dbReference>
<evidence type="ECO:0000256" key="4">
    <source>
        <dbReference type="ARBA" id="ARBA00022452"/>
    </source>
</evidence>
<protein>
    <submittedName>
        <fullName evidence="17">Iron complex outermembrane receptor protein</fullName>
    </submittedName>
</protein>
<dbReference type="GO" id="GO:0015344">
    <property type="term" value="F:siderophore uptake transmembrane transporter activity"/>
    <property type="evidence" value="ECO:0007669"/>
    <property type="project" value="TreeGrafter"/>
</dbReference>
<evidence type="ECO:0000256" key="14">
    <source>
        <dbReference type="PROSITE-ProRule" id="PRU01360"/>
    </source>
</evidence>
<evidence type="ECO:0000256" key="15">
    <source>
        <dbReference type="RuleBase" id="RU003357"/>
    </source>
</evidence>
<dbReference type="Pfam" id="PF00593">
    <property type="entry name" value="TonB_dep_Rec_b-barrel"/>
    <property type="match status" value="1"/>
</dbReference>
<dbReference type="InterPro" id="IPR000531">
    <property type="entry name" value="Beta-barrel_TonB"/>
</dbReference>
<comment type="subcellular location">
    <subcellularLocation>
        <location evidence="1 14">Cell outer membrane</location>
        <topology evidence="1 14">Multi-pass membrane protein</topology>
    </subcellularLocation>
</comment>
<keyword evidence="5" id="KW-0410">Iron transport</keyword>
<dbReference type="PANTHER" id="PTHR32552">
    <property type="entry name" value="FERRICHROME IRON RECEPTOR-RELATED"/>
    <property type="match status" value="1"/>
</dbReference>
<dbReference type="Proteomes" id="UP000277424">
    <property type="component" value="Unassembled WGS sequence"/>
</dbReference>
<dbReference type="Gene3D" id="3.55.50.30">
    <property type="match status" value="1"/>
</dbReference>
<evidence type="ECO:0000256" key="13">
    <source>
        <dbReference type="ARBA" id="ARBA00023237"/>
    </source>
</evidence>
<evidence type="ECO:0000256" key="2">
    <source>
        <dbReference type="ARBA" id="ARBA00009810"/>
    </source>
</evidence>
<dbReference type="InterPro" id="IPR039426">
    <property type="entry name" value="TonB-dep_rcpt-like"/>
</dbReference>
<dbReference type="InterPro" id="IPR012910">
    <property type="entry name" value="Plug_dom"/>
</dbReference>
<organism evidence="17 18">
    <name type="scientific">Oceanibaculum indicum</name>
    <dbReference type="NCBI Taxonomy" id="526216"/>
    <lineage>
        <taxon>Bacteria</taxon>
        <taxon>Pseudomonadati</taxon>
        <taxon>Pseudomonadota</taxon>
        <taxon>Alphaproteobacteria</taxon>
        <taxon>Rhodospirillales</taxon>
        <taxon>Oceanibaculaceae</taxon>
        <taxon>Oceanibaculum</taxon>
    </lineage>
</organism>
<dbReference type="Pfam" id="PF07715">
    <property type="entry name" value="Plug"/>
    <property type="match status" value="1"/>
</dbReference>
<dbReference type="Pfam" id="PF07660">
    <property type="entry name" value="STN"/>
    <property type="match status" value="1"/>
</dbReference>
<evidence type="ECO:0000256" key="1">
    <source>
        <dbReference type="ARBA" id="ARBA00004571"/>
    </source>
</evidence>
<comment type="similarity">
    <text evidence="2 14 15">Belongs to the TonB-dependent receptor family.</text>
</comment>
<dbReference type="NCBIfam" id="TIGR01783">
    <property type="entry name" value="TonB-siderophor"/>
    <property type="match status" value="1"/>
</dbReference>
<dbReference type="InterPro" id="IPR010105">
    <property type="entry name" value="TonB_sidphr_rcpt"/>
</dbReference>
<accession>A0A420WMS5</accession>
<keyword evidence="10 15" id="KW-0798">TonB box</keyword>
<reference evidence="17 18" key="1">
    <citation type="submission" date="2018-10" db="EMBL/GenBank/DDBJ databases">
        <title>Comparative analysis of microorganisms from saline springs in Andes Mountain Range, Colombia.</title>
        <authorList>
            <person name="Rubin E."/>
        </authorList>
    </citation>
    <scope>NUCLEOTIDE SEQUENCE [LARGE SCALE GENOMIC DNA]</scope>
    <source>
        <strain evidence="17 18">USBA 36</strain>
    </source>
</reference>
<evidence type="ECO:0000256" key="12">
    <source>
        <dbReference type="ARBA" id="ARBA00023170"/>
    </source>
</evidence>
<evidence type="ECO:0000256" key="6">
    <source>
        <dbReference type="ARBA" id="ARBA00022692"/>
    </source>
</evidence>
<evidence type="ECO:0000256" key="9">
    <source>
        <dbReference type="ARBA" id="ARBA00023065"/>
    </source>
</evidence>
<keyword evidence="13 14" id="KW-0998">Cell outer membrane</keyword>
<dbReference type="Gene3D" id="2.40.170.20">
    <property type="entry name" value="TonB-dependent receptor, beta-barrel domain"/>
    <property type="match status" value="1"/>
</dbReference>
<dbReference type="InterPro" id="IPR037066">
    <property type="entry name" value="Plug_dom_sf"/>
</dbReference>
<keyword evidence="11 14" id="KW-0472">Membrane</keyword>
<gene>
    <name evidence="17" type="ORF">BCL74_0112</name>
</gene>
<dbReference type="FunFam" id="2.170.130.10:FF:000001">
    <property type="entry name" value="Catecholate siderophore TonB-dependent receptor"/>
    <property type="match status" value="1"/>
</dbReference>
<keyword evidence="7" id="KW-0732">Signal</keyword>
<feature type="domain" description="Secretin/TonB short N-terminal" evidence="16">
    <location>
        <begin position="80"/>
        <end position="131"/>
    </location>
</feature>
<dbReference type="PROSITE" id="PS52016">
    <property type="entry name" value="TONB_DEPENDENT_REC_3"/>
    <property type="match status" value="1"/>
</dbReference>
<dbReference type="PANTHER" id="PTHR32552:SF68">
    <property type="entry name" value="FERRICHROME OUTER MEMBRANE TRANSPORTER_PHAGE RECEPTOR"/>
    <property type="match status" value="1"/>
</dbReference>
<dbReference type="GO" id="GO:0015891">
    <property type="term" value="P:siderophore transport"/>
    <property type="evidence" value="ECO:0007669"/>
    <property type="project" value="InterPro"/>
</dbReference>
<comment type="caution">
    <text evidence="17">The sequence shown here is derived from an EMBL/GenBank/DDBJ whole genome shotgun (WGS) entry which is preliminary data.</text>
</comment>
<dbReference type="CDD" id="cd01347">
    <property type="entry name" value="ligand_gated_channel"/>
    <property type="match status" value="1"/>
</dbReference>
<evidence type="ECO:0000256" key="3">
    <source>
        <dbReference type="ARBA" id="ARBA00022448"/>
    </source>
</evidence>
<dbReference type="InterPro" id="IPR036942">
    <property type="entry name" value="Beta-barrel_TonB_sf"/>
</dbReference>
<keyword evidence="12 17" id="KW-0675">Receptor</keyword>
<keyword evidence="8" id="KW-0408">Iron</keyword>
<evidence type="ECO:0000256" key="5">
    <source>
        <dbReference type="ARBA" id="ARBA00022496"/>
    </source>
</evidence>
<keyword evidence="3 14" id="KW-0813">Transport</keyword>
<name>A0A420WMS5_9PROT</name>
<proteinExistence type="inferred from homology"/>
<evidence type="ECO:0000256" key="8">
    <source>
        <dbReference type="ARBA" id="ARBA00023004"/>
    </source>
</evidence>
<evidence type="ECO:0000313" key="18">
    <source>
        <dbReference type="Proteomes" id="UP000277424"/>
    </source>
</evidence>
<evidence type="ECO:0000259" key="16">
    <source>
        <dbReference type="SMART" id="SM00965"/>
    </source>
</evidence>
<dbReference type="GO" id="GO:0038023">
    <property type="term" value="F:signaling receptor activity"/>
    <property type="evidence" value="ECO:0007669"/>
    <property type="project" value="InterPro"/>
</dbReference>
<evidence type="ECO:0000313" key="17">
    <source>
        <dbReference type="EMBL" id="RKQ72348.1"/>
    </source>
</evidence>
<keyword evidence="4 14" id="KW-1134">Transmembrane beta strand</keyword>
<dbReference type="InterPro" id="IPR011662">
    <property type="entry name" value="Secretin/TonB_short_N"/>
</dbReference>
<dbReference type="GO" id="GO:0009279">
    <property type="term" value="C:cell outer membrane"/>
    <property type="evidence" value="ECO:0007669"/>
    <property type="project" value="UniProtKB-SubCell"/>
</dbReference>
<keyword evidence="6 14" id="KW-0812">Transmembrane</keyword>
<evidence type="ECO:0000256" key="10">
    <source>
        <dbReference type="ARBA" id="ARBA00023077"/>
    </source>
</evidence>